<feature type="domain" description="PiggyBac transposable element-derived protein" evidence="1">
    <location>
        <begin position="4"/>
        <end position="146"/>
    </location>
</feature>
<dbReference type="AlphaFoldDB" id="A0AAV8WIT2"/>
<dbReference type="PANTHER" id="PTHR47272">
    <property type="entry name" value="DDE_TNP_1_7 DOMAIN-CONTAINING PROTEIN"/>
    <property type="match status" value="1"/>
</dbReference>
<keyword evidence="3" id="KW-1185">Reference proteome</keyword>
<proteinExistence type="predicted"/>
<dbReference type="EMBL" id="JANEYF010005822">
    <property type="protein sequence ID" value="KAJ8926649.1"/>
    <property type="molecule type" value="Genomic_DNA"/>
</dbReference>
<dbReference type="Pfam" id="PF13843">
    <property type="entry name" value="DDE_Tnp_1_7"/>
    <property type="match status" value="1"/>
</dbReference>
<comment type="caution">
    <text evidence="2">The sequence shown here is derived from an EMBL/GenBank/DDBJ whole genome shotgun (WGS) entry which is preliminary data.</text>
</comment>
<dbReference type="Proteomes" id="UP001162156">
    <property type="component" value="Unassembled WGS sequence"/>
</dbReference>
<accession>A0AAV8WIT2</accession>
<sequence>MFVLSGSTDIAYDFEFYTGQENKVITGEVDCGASLNVVVRLARSIPKNVNYKLYFDNYFNGLKLQIFLAKVDILSVGMVRINHVPKVAMVEDKILSKRSRGAFEGKVSTYDNINISLVKWHENMCVNLLSTYVGSQPTGKVKRWFSSEKCTKKSQCHMS</sequence>
<evidence type="ECO:0000313" key="3">
    <source>
        <dbReference type="Proteomes" id="UP001162156"/>
    </source>
</evidence>
<protein>
    <recommendedName>
        <fullName evidence="1">PiggyBac transposable element-derived protein domain-containing protein</fullName>
    </recommendedName>
</protein>
<evidence type="ECO:0000313" key="2">
    <source>
        <dbReference type="EMBL" id="KAJ8926649.1"/>
    </source>
</evidence>
<gene>
    <name evidence="2" type="ORF">NQ314_020951</name>
</gene>
<reference evidence="2" key="1">
    <citation type="journal article" date="2023" name="Insect Mol. Biol.">
        <title>Genome sequencing provides insights into the evolution of gene families encoding plant cell wall-degrading enzymes in longhorned beetles.</title>
        <authorList>
            <person name="Shin N.R."/>
            <person name="Okamura Y."/>
            <person name="Kirsch R."/>
            <person name="Pauchet Y."/>
        </authorList>
    </citation>
    <scope>NUCLEOTIDE SEQUENCE</scope>
    <source>
        <strain evidence="2">RBIC_L_NR</strain>
    </source>
</reference>
<evidence type="ECO:0000259" key="1">
    <source>
        <dbReference type="Pfam" id="PF13843"/>
    </source>
</evidence>
<dbReference type="InterPro" id="IPR029526">
    <property type="entry name" value="PGBD"/>
</dbReference>
<organism evidence="2 3">
    <name type="scientific">Rhamnusium bicolor</name>
    <dbReference type="NCBI Taxonomy" id="1586634"/>
    <lineage>
        <taxon>Eukaryota</taxon>
        <taxon>Metazoa</taxon>
        <taxon>Ecdysozoa</taxon>
        <taxon>Arthropoda</taxon>
        <taxon>Hexapoda</taxon>
        <taxon>Insecta</taxon>
        <taxon>Pterygota</taxon>
        <taxon>Neoptera</taxon>
        <taxon>Endopterygota</taxon>
        <taxon>Coleoptera</taxon>
        <taxon>Polyphaga</taxon>
        <taxon>Cucujiformia</taxon>
        <taxon>Chrysomeloidea</taxon>
        <taxon>Cerambycidae</taxon>
        <taxon>Lepturinae</taxon>
        <taxon>Rhagiini</taxon>
        <taxon>Rhamnusium</taxon>
    </lineage>
</organism>
<name>A0AAV8WIT2_9CUCU</name>